<dbReference type="Pfam" id="PF03935">
    <property type="entry name" value="SKN1_KRE6_Sbg1"/>
    <property type="match status" value="1"/>
</dbReference>
<evidence type="ECO:0000256" key="4">
    <source>
        <dbReference type="ARBA" id="ARBA00022968"/>
    </source>
</evidence>
<dbReference type="GO" id="GO:0005886">
    <property type="term" value="C:plasma membrane"/>
    <property type="evidence" value="ECO:0007669"/>
    <property type="project" value="TreeGrafter"/>
</dbReference>
<dbReference type="InterPro" id="IPR013320">
    <property type="entry name" value="ConA-like_dom_sf"/>
</dbReference>
<evidence type="ECO:0000256" key="9">
    <source>
        <dbReference type="SAM" id="MobiDB-lite"/>
    </source>
</evidence>
<evidence type="ECO:0000256" key="1">
    <source>
        <dbReference type="ARBA" id="ARBA00004606"/>
    </source>
</evidence>
<dbReference type="RefSeq" id="XP_062628827.1">
    <property type="nucleotide sequence ID" value="XM_062772843.1"/>
</dbReference>
<dbReference type="FunFam" id="2.60.120.200:FF:000140">
    <property type="entry name" value="Beta-glucan synthesis-associated protein"/>
    <property type="match status" value="1"/>
</dbReference>
<dbReference type="FunFam" id="2.60.120.200:FF:000135">
    <property type="entry name" value="Related to KRE6-glucan synthase subunit"/>
    <property type="match status" value="1"/>
</dbReference>
<keyword evidence="4" id="KW-0735">Signal-anchor</keyword>
<evidence type="ECO:0000256" key="7">
    <source>
        <dbReference type="ARBA" id="ARBA00023180"/>
    </source>
</evidence>
<dbReference type="PANTHER" id="PTHR31361:SF15">
    <property type="entry name" value="GH16 DOMAIN-CONTAINING PROTEIN"/>
    <property type="match status" value="1"/>
</dbReference>
<evidence type="ECO:0000256" key="6">
    <source>
        <dbReference type="ARBA" id="ARBA00023136"/>
    </source>
</evidence>
<accession>A0AAF0YA24</accession>
<keyword evidence="6 10" id="KW-0472">Membrane</keyword>
<evidence type="ECO:0000256" key="2">
    <source>
        <dbReference type="ARBA" id="ARBA00010962"/>
    </source>
</evidence>
<evidence type="ECO:0000256" key="5">
    <source>
        <dbReference type="ARBA" id="ARBA00022989"/>
    </source>
</evidence>
<reference evidence="12" key="1">
    <citation type="submission" date="2023-10" db="EMBL/GenBank/DDBJ databases">
        <authorList>
            <person name="Noh H."/>
        </authorList>
    </citation>
    <scope>NUCLEOTIDE SEQUENCE</scope>
    <source>
        <strain evidence="12">DUCC4014</strain>
    </source>
</reference>
<evidence type="ECO:0000313" key="12">
    <source>
        <dbReference type="EMBL" id="WOO82795.1"/>
    </source>
</evidence>
<dbReference type="EMBL" id="CP086717">
    <property type="protein sequence ID" value="WOO82795.1"/>
    <property type="molecule type" value="Genomic_DNA"/>
</dbReference>
<evidence type="ECO:0000256" key="3">
    <source>
        <dbReference type="ARBA" id="ARBA00022692"/>
    </source>
</evidence>
<dbReference type="Proteomes" id="UP000827549">
    <property type="component" value="Chromosome 4"/>
</dbReference>
<feature type="compositionally biased region" description="Polar residues" evidence="9">
    <location>
        <begin position="163"/>
        <end position="186"/>
    </location>
</feature>
<dbReference type="GO" id="GO:0005789">
    <property type="term" value="C:endoplasmic reticulum membrane"/>
    <property type="evidence" value="ECO:0007669"/>
    <property type="project" value="TreeGrafter"/>
</dbReference>
<keyword evidence="5 10" id="KW-1133">Transmembrane helix</keyword>
<dbReference type="GO" id="GO:0006078">
    <property type="term" value="P:(1-&gt;6)-beta-D-glucan biosynthetic process"/>
    <property type="evidence" value="ECO:0007669"/>
    <property type="project" value="TreeGrafter"/>
</dbReference>
<dbReference type="GO" id="GO:0015926">
    <property type="term" value="F:glucosidase activity"/>
    <property type="evidence" value="ECO:0007669"/>
    <property type="project" value="TreeGrafter"/>
</dbReference>
<feature type="region of interest" description="Disordered" evidence="9">
    <location>
        <begin position="113"/>
        <end position="202"/>
    </location>
</feature>
<dbReference type="GeneID" id="87809507"/>
<feature type="domain" description="GH16" evidence="11">
    <location>
        <begin position="284"/>
        <end position="680"/>
    </location>
</feature>
<dbReference type="GO" id="GO:0031505">
    <property type="term" value="P:fungal-type cell wall organization"/>
    <property type="evidence" value="ECO:0007669"/>
    <property type="project" value="TreeGrafter"/>
</dbReference>
<sequence length="725" mass="78015">MAPRTTRAAAPLPAPPSQFTQPSRQATTVTAAAAAATSSRAAAVAAASAASAAPPPSSPSLETSRRFSIDMFKQRNQGSRKSGGFTAPKIFGSSTQSAPLLAAAQTPAGAYSRLAEQNRSSEASLASSYDQTGSARYGPSAGQPGMPPSSFSSATNARYGPTANLSPASSSASHANRFSPGVTSENVALRGPAPGSHSYDHDEEIDDKLHTFTAADRKDLSAPFVFSSWRGWSNALTLFVLLAGFVMLFAGYPIINYYRDNENSNGGNTAGYNLGGINGSGQYPELSNFPQMIDPDTPDSAKIWNSPFDNSGSTWNLVFSDEFNKPGRTFYPGDDPFFTAVDIHYWPTNDLEWYDPGTVTTRDGHLVITLTQQPIHNLMFKSGMVQSWNQLCFFKNAYIEVSASLPGVNDVSGFWPGIWTMGNLGRPGYGATNDGLWPYSYSSCDVGIMPNQTYATNNGTGPAAALTTGDQNNYNGALSYLPGQRLSACPCPGADHPGPPGVGRGAVEIDIIEAQIDPTVEKGAMSQSAQFAPFDDFYQYDNTSKAAKIWDKSVTHFNSYLGGVYQEAVSGVSYVDNAVYANVSGQFRSFGVEWSADLTNRQNGYVGWINQGKPAWQMFPAAVGPNPRVEIGQRLISEEPMALIFNLGMSNNFDLVRFNDMIFPNEMRIDYVRVYQKEGGSVGCDPPERPTADYINRHINAYSNANLTTWKLAGNDYPKNTFGGC</sequence>
<dbReference type="PROSITE" id="PS51762">
    <property type="entry name" value="GH16_2"/>
    <property type="match status" value="1"/>
</dbReference>
<dbReference type="InterPro" id="IPR005629">
    <property type="entry name" value="Skn1/Kre6/Sbg1"/>
</dbReference>
<gene>
    <name evidence="12" type="primary">KRE6_2</name>
    <name evidence="12" type="ORF">LOC62_04G006282</name>
</gene>
<keyword evidence="13" id="KW-1185">Reference proteome</keyword>
<organism evidence="12 13">
    <name type="scientific">Vanrija pseudolonga</name>
    <dbReference type="NCBI Taxonomy" id="143232"/>
    <lineage>
        <taxon>Eukaryota</taxon>
        <taxon>Fungi</taxon>
        <taxon>Dikarya</taxon>
        <taxon>Basidiomycota</taxon>
        <taxon>Agaricomycotina</taxon>
        <taxon>Tremellomycetes</taxon>
        <taxon>Trichosporonales</taxon>
        <taxon>Trichosporonaceae</taxon>
        <taxon>Vanrija</taxon>
    </lineage>
</organism>
<dbReference type="PANTHER" id="PTHR31361">
    <property type="entry name" value="BETA-GLUCAN SYNTHESIS-ASSOCIATED PROTEIN KRE6-RELATED"/>
    <property type="match status" value="1"/>
</dbReference>
<keyword evidence="8" id="KW-0961">Cell wall biogenesis/degradation</keyword>
<dbReference type="CDD" id="cd02180">
    <property type="entry name" value="GH16_fungal_KRE6_glucanase"/>
    <property type="match status" value="1"/>
</dbReference>
<keyword evidence="7" id="KW-0325">Glycoprotein</keyword>
<dbReference type="Gene3D" id="2.60.120.200">
    <property type="match status" value="2"/>
</dbReference>
<keyword evidence="3 10" id="KW-0812">Transmembrane</keyword>
<dbReference type="InterPro" id="IPR000757">
    <property type="entry name" value="Beta-glucanase-like"/>
</dbReference>
<feature type="compositionally biased region" description="Low complexity" evidence="9">
    <location>
        <begin position="1"/>
        <end position="11"/>
    </location>
</feature>
<protein>
    <submittedName>
        <fullName evidence="12">Beta-glucan synthesis-associated protein KRE6</fullName>
    </submittedName>
</protein>
<feature type="region of interest" description="Disordered" evidence="9">
    <location>
        <begin position="44"/>
        <end position="66"/>
    </location>
</feature>
<evidence type="ECO:0000259" key="11">
    <source>
        <dbReference type="PROSITE" id="PS51762"/>
    </source>
</evidence>
<dbReference type="AlphaFoldDB" id="A0AAF0YA24"/>
<evidence type="ECO:0000256" key="8">
    <source>
        <dbReference type="ARBA" id="ARBA00023316"/>
    </source>
</evidence>
<comment type="subcellular location">
    <subcellularLocation>
        <location evidence="1">Membrane</location>
        <topology evidence="1">Single-pass type II membrane protein</topology>
    </subcellularLocation>
</comment>
<name>A0AAF0YA24_9TREE</name>
<feature type="compositionally biased region" description="Polar residues" evidence="9">
    <location>
        <begin position="115"/>
        <end position="134"/>
    </location>
</feature>
<evidence type="ECO:0000256" key="10">
    <source>
        <dbReference type="SAM" id="Phobius"/>
    </source>
</evidence>
<comment type="similarity">
    <text evidence="2">Belongs to the SKN1/KRE6 family.</text>
</comment>
<feature type="transmembrane region" description="Helical" evidence="10">
    <location>
        <begin position="235"/>
        <end position="255"/>
    </location>
</feature>
<dbReference type="SUPFAM" id="SSF49899">
    <property type="entry name" value="Concanavalin A-like lectins/glucanases"/>
    <property type="match status" value="1"/>
</dbReference>
<evidence type="ECO:0000313" key="13">
    <source>
        <dbReference type="Proteomes" id="UP000827549"/>
    </source>
</evidence>
<proteinExistence type="inferred from homology"/>
<feature type="region of interest" description="Disordered" evidence="9">
    <location>
        <begin position="1"/>
        <end position="32"/>
    </location>
</feature>